<dbReference type="NCBIfam" id="NF001965">
    <property type="entry name" value="PRK00742.1"/>
    <property type="match status" value="1"/>
</dbReference>
<dbReference type="Proteomes" id="UP001267426">
    <property type="component" value="Unassembled WGS sequence"/>
</dbReference>
<organism evidence="8 9">
    <name type="scientific">Rubrivirga litoralis</name>
    <dbReference type="NCBI Taxonomy" id="3075598"/>
    <lineage>
        <taxon>Bacteria</taxon>
        <taxon>Pseudomonadati</taxon>
        <taxon>Rhodothermota</taxon>
        <taxon>Rhodothermia</taxon>
        <taxon>Rhodothermales</taxon>
        <taxon>Rubricoccaceae</taxon>
        <taxon>Rubrivirga</taxon>
    </lineage>
</organism>
<evidence type="ECO:0000259" key="7">
    <source>
        <dbReference type="PROSITE" id="PS50122"/>
    </source>
</evidence>
<dbReference type="CDD" id="cd16432">
    <property type="entry name" value="CheB_Rec"/>
    <property type="match status" value="1"/>
</dbReference>
<evidence type="ECO:0000259" key="6">
    <source>
        <dbReference type="PROSITE" id="PS50110"/>
    </source>
</evidence>
<dbReference type="InterPro" id="IPR008248">
    <property type="entry name" value="CheB-like"/>
</dbReference>
<keyword evidence="9" id="KW-1185">Reference proteome</keyword>
<comment type="domain">
    <text evidence="3">Contains a C-terminal catalytic domain, and an N-terminal region which modulates catalytic activity.</text>
</comment>
<sequence>MAPIRVLVVDDTVIVRKLVSDVLEADPEITVAATAPNGRVALQKVPMVAPDVVVLDVEMPVMGGLETLRVLRDEHPHLPVIMFSSLTERGASTTLDALALGARDYVAKPTNTSGILDAREQVREQLVPKVKALGRRRTASESAPPAVPPVRAASGRASRVDAVVVGVSTGGPNALVEVLPALPADFPVPVLVVQHMPPLFTKSLAERLDRASALTVREAADGDVPTPGTVWIAPGGLHLDVVREGGAVRLRTQEEPPENNCRPAVDVLFRSAAAVWGRNALGVVLTGMGHDGRVGAEHLTRAGARVVAQDEATSVVWGMPGAVVRAGLADAVVPLGCVAAEVEDRVARRPALAGTG</sequence>
<keyword evidence="1 3" id="KW-0378">Hydrolase</keyword>
<dbReference type="CDD" id="cd17541">
    <property type="entry name" value="REC_CheB-like"/>
    <property type="match status" value="1"/>
</dbReference>
<dbReference type="Gene3D" id="3.40.50.180">
    <property type="entry name" value="Methylesterase CheB, C-terminal domain"/>
    <property type="match status" value="1"/>
</dbReference>
<dbReference type="EMBL" id="JAVRHT010000010">
    <property type="protein sequence ID" value="MDT0631247.1"/>
    <property type="molecule type" value="Genomic_DNA"/>
</dbReference>
<evidence type="ECO:0000256" key="2">
    <source>
        <dbReference type="ARBA" id="ARBA00048267"/>
    </source>
</evidence>
<keyword evidence="3 5" id="KW-0597">Phosphoprotein</keyword>
<dbReference type="GO" id="GO:0008984">
    <property type="term" value="F:protein-glutamate methylesterase activity"/>
    <property type="evidence" value="ECO:0007669"/>
    <property type="project" value="UniProtKB-EC"/>
</dbReference>
<protein>
    <recommendedName>
        <fullName evidence="3">Protein-glutamate methylesterase/protein-glutamine glutaminase</fullName>
        <ecNumber evidence="3">3.1.1.61</ecNumber>
        <ecNumber evidence="3">3.5.1.44</ecNumber>
    </recommendedName>
</protein>
<evidence type="ECO:0000256" key="4">
    <source>
        <dbReference type="PROSITE-ProRule" id="PRU00050"/>
    </source>
</evidence>
<dbReference type="SMART" id="SM00448">
    <property type="entry name" value="REC"/>
    <property type="match status" value="1"/>
</dbReference>
<dbReference type="SUPFAM" id="SSF52172">
    <property type="entry name" value="CheY-like"/>
    <property type="match status" value="1"/>
</dbReference>
<feature type="active site" evidence="3 4">
    <location>
        <position position="195"/>
    </location>
</feature>
<gene>
    <name evidence="3" type="primary">cheB</name>
    <name evidence="8" type="ORF">RM540_05740</name>
</gene>
<dbReference type="InterPro" id="IPR035909">
    <property type="entry name" value="CheB_C"/>
</dbReference>
<dbReference type="EC" id="3.5.1.44" evidence="3"/>
<evidence type="ECO:0000256" key="1">
    <source>
        <dbReference type="ARBA" id="ARBA00022801"/>
    </source>
</evidence>
<accession>A0ABU3BPN8</accession>
<dbReference type="InterPro" id="IPR001789">
    <property type="entry name" value="Sig_transdc_resp-reg_receiver"/>
</dbReference>
<comment type="similarity">
    <text evidence="3">Belongs to the CheB family.</text>
</comment>
<dbReference type="RefSeq" id="WP_311662590.1">
    <property type="nucleotide sequence ID" value="NZ_JAVRHT010000010.1"/>
</dbReference>
<feature type="active site" evidence="3 4">
    <location>
        <position position="168"/>
    </location>
</feature>
<comment type="caution">
    <text evidence="8">The sequence shown here is derived from an EMBL/GenBank/DDBJ whole genome shotgun (WGS) entry which is preliminary data.</text>
</comment>
<keyword evidence="3 4" id="KW-0145">Chemotaxis</keyword>
<comment type="PTM">
    <text evidence="3">Phosphorylated by CheA. Phosphorylation of the N-terminal regulatory domain activates the methylesterase activity.</text>
</comment>
<comment type="catalytic activity">
    <reaction evidence="3">
        <text>L-glutaminyl-[protein] + H2O = L-glutamyl-[protein] + NH4(+)</text>
        <dbReference type="Rhea" id="RHEA:16441"/>
        <dbReference type="Rhea" id="RHEA-COMP:10207"/>
        <dbReference type="Rhea" id="RHEA-COMP:10208"/>
        <dbReference type="ChEBI" id="CHEBI:15377"/>
        <dbReference type="ChEBI" id="CHEBI:28938"/>
        <dbReference type="ChEBI" id="CHEBI:29973"/>
        <dbReference type="ChEBI" id="CHEBI:30011"/>
        <dbReference type="EC" id="3.5.1.44"/>
    </reaction>
</comment>
<reference evidence="8 9" key="1">
    <citation type="submission" date="2023-09" db="EMBL/GenBank/DDBJ databases">
        <authorList>
            <person name="Rey-Velasco X."/>
        </authorList>
    </citation>
    <scope>NUCLEOTIDE SEQUENCE [LARGE SCALE GENOMIC DNA]</scope>
    <source>
        <strain evidence="8 9">F394</strain>
    </source>
</reference>
<comment type="subcellular location">
    <subcellularLocation>
        <location evidence="3">Cytoplasm</location>
    </subcellularLocation>
</comment>
<dbReference type="HAMAP" id="MF_00099">
    <property type="entry name" value="CheB_chemtxs"/>
    <property type="match status" value="1"/>
</dbReference>
<dbReference type="Gene3D" id="3.40.50.2300">
    <property type="match status" value="1"/>
</dbReference>
<dbReference type="PROSITE" id="PS50110">
    <property type="entry name" value="RESPONSE_REGULATORY"/>
    <property type="match status" value="1"/>
</dbReference>
<dbReference type="PANTHER" id="PTHR42872:SF3">
    <property type="entry name" value="PROTEIN-GLUTAMATE METHYLESTERASE_PROTEIN-GLUTAMINE GLUTAMINASE 1"/>
    <property type="match status" value="1"/>
</dbReference>
<dbReference type="InterPro" id="IPR000673">
    <property type="entry name" value="Sig_transdc_resp-reg_Me-estase"/>
</dbReference>
<proteinExistence type="inferred from homology"/>
<dbReference type="Pfam" id="PF01339">
    <property type="entry name" value="CheB_methylest"/>
    <property type="match status" value="1"/>
</dbReference>
<evidence type="ECO:0000313" key="8">
    <source>
        <dbReference type="EMBL" id="MDT0631247.1"/>
    </source>
</evidence>
<evidence type="ECO:0000256" key="3">
    <source>
        <dbReference type="HAMAP-Rule" id="MF_00099"/>
    </source>
</evidence>
<dbReference type="SUPFAM" id="SSF52738">
    <property type="entry name" value="Methylesterase CheB, C-terminal domain"/>
    <property type="match status" value="1"/>
</dbReference>
<evidence type="ECO:0000313" key="9">
    <source>
        <dbReference type="Proteomes" id="UP001267426"/>
    </source>
</evidence>
<comment type="function">
    <text evidence="3">Involved in chemotaxis. Part of a chemotaxis signal transduction system that modulates chemotaxis in response to various stimuli. Catalyzes the demethylation of specific methylglutamate residues introduced into the chemoreceptors (methyl-accepting chemotaxis proteins or MCP) by CheR. Also mediates the irreversible deamidation of specific glutamine residues to glutamic acid.</text>
</comment>
<dbReference type="PANTHER" id="PTHR42872">
    <property type="entry name" value="PROTEIN-GLUTAMATE METHYLESTERASE/PROTEIN-GLUTAMINE GLUTAMINASE"/>
    <property type="match status" value="1"/>
</dbReference>
<name>A0ABU3BPN8_9BACT</name>
<keyword evidence="3" id="KW-0963">Cytoplasm</keyword>
<feature type="domain" description="Response regulatory" evidence="6">
    <location>
        <begin position="5"/>
        <end position="123"/>
    </location>
</feature>
<dbReference type="PIRSF" id="PIRSF000876">
    <property type="entry name" value="RR_chemtxs_CheB"/>
    <property type="match status" value="1"/>
</dbReference>
<comment type="catalytic activity">
    <reaction evidence="2 3">
        <text>[protein]-L-glutamate 5-O-methyl ester + H2O = L-glutamyl-[protein] + methanol + H(+)</text>
        <dbReference type="Rhea" id="RHEA:23236"/>
        <dbReference type="Rhea" id="RHEA-COMP:10208"/>
        <dbReference type="Rhea" id="RHEA-COMP:10311"/>
        <dbReference type="ChEBI" id="CHEBI:15377"/>
        <dbReference type="ChEBI" id="CHEBI:15378"/>
        <dbReference type="ChEBI" id="CHEBI:17790"/>
        <dbReference type="ChEBI" id="CHEBI:29973"/>
        <dbReference type="ChEBI" id="CHEBI:82795"/>
        <dbReference type="EC" id="3.1.1.61"/>
    </reaction>
</comment>
<feature type="domain" description="CheB-type methylesterase" evidence="7">
    <location>
        <begin position="156"/>
        <end position="349"/>
    </location>
</feature>
<feature type="modified residue" description="4-aspartylphosphate" evidence="3 5">
    <location>
        <position position="56"/>
    </location>
</feature>
<dbReference type="PROSITE" id="PS50122">
    <property type="entry name" value="CHEB"/>
    <property type="match status" value="1"/>
</dbReference>
<dbReference type="EC" id="3.1.1.61" evidence="3"/>
<feature type="active site" evidence="3 4">
    <location>
        <position position="291"/>
    </location>
</feature>
<dbReference type="InterPro" id="IPR011006">
    <property type="entry name" value="CheY-like_superfamily"/>
</dbReference>
<dbReference type="Pfam" id="PF00072">
    <property type="entry name" value="Response_reg"/>
    <property type="match status" value="1"/>
</dbReference>
<evidence type="ECO:0000256" key="5">
    <source>
        <dbReference type="PROSITE-ProRule" id="PRU00169"/>
    </source>
</evidence>